<keyword evidence="3" id="KW-0862">Zinc</keyword>
<organism evidence="6 7">
    <name type="scientific">Tetradesmus obliquus</name>
    <name type="common">Green alga</name>
    <name type="synonym">Acutodesmus obliquus</name>
    <dbReference type="NCBI Taxonomy" id="3088"/>
    <lineage>
        <taxon>Eukaryota</taxon>
        <taxon>Viridiplantae</taxon>
        <taxon>Chlorophyta</taxon>
        <taxon>core chlorophytes</taxon>
        <taxon>Chlorophyceae</taxon>
        <taxon>CS clade</taxon>
        <taxon>Sphaeropleales</taxon>
        <taxon>Scenedesmaceae</taxon>
        <taxon>Tetradesmus</taxon>
    </lineage>
</organism>
<evidence type="ECO:0000313" key="7">
    <source>
        <dbReference type="Proteomes" id="UP001244341"/>
    </source>
</evidence>
<dbReference type="Proteomes" id="UP001244341">
    <property type="component" value="Chromosome 1b"/>
</dbReference>
<dbReference type="Gene3D" id="6.10.140.2220">
    <property type="match status" value="1"/>
</dbReference>
<evidence type="ECO:0000313" key="6">
    <source>
        <dbReference type="EMBL" id="WIA08126.1"/>
    </source>
</evidence>
<keyword evidence="1" id="KW-0479">Metal-binding</keyword>
<evidence type="ECO:0000256" key="3">
    <source>
        <dbReference type="ARBA" id="ARBA00022833"/>
    </source>
</evidence>
<accession>A0ABY8TGD4</accession>
<dbReference type="Pfam" id="PF01753">
    <property type="entry name" value="zf-MYND"/>
    <property type="match status" value="1"/>
</dbReference>
<reference evidence="6 7" key="1">
    <citation type="submission" date="2023-05" db="EMBL/GenBank/DDBJ databases">
        <title>A 100% complete, gapless, phased diploid assembly of the Scenedesmus obliquus UTEX 3031 genome.</title>
        <authorList>
            <person name="Biondi T.C."/>
            <person name="Hanschen E.R."/>
            <person name="Kwon T."/>
            <person name="Eng W."/>
            <person name="Kruse C.P.S."/>
            <person name="Koehler S.I."/>
            <person name="Kunde Y."/>
            <person name="Gleasner C.D."/>
            <person name="You Mak K.T."/>
            <person name="Polle J."/>
            <person name="Hovde B.T."/>
            <person name="Starkenburg S.R."/>
        </authorList>
    </citation>
    <scope>NUCLEOTIDE SEQUENCE [LARGE SCALE GENOMIC DNA]</scope>
    <source>
        <strain evidence="6 7">DOE0152z</strain>
    </source>
</reference>
<keyword evidence="2 4" id="KW-0863">Zinc-finger</keyword>
<evidence type="ECO:0000256" key="1">
    <source>
        <dbReference type="ARBA" id="ARBA00022723"/>
    </source>
</evidence>
<dbReference type="EMBL" id="CP126208">
    <property type="protein sequence ID" value="WIA08126.1"/>
    <property type="molecule type" value="Genomic_DNA"/>
</dbReference>
<feature type="domain" description="MYND-type" evidence="5">
    <location>
        <begin position="87"/>
        <end position="112"/>
    </location>
</feature>
<gene>
    <name evidence="6" type="ORF">OEZ85_007584</name>
</gene>
<evidence type="ECO:0000259" key="5">
    <source>
        <dbReference type="PROSITE" id="PS50865"/>
    </source>
</evidence>
<evidence type="ECO:0000256" key="4">
    <source>
        <dbReference type="PROSITE-ProRule" id="PRU00134"/>
    </source>
</evidence>
<protein>
    <recommendedName>
        <fullName evidence="5">MYND-type domain-containing protein</fullName>
    </recommendedName>
</protein>
<keyword evidence="7" id="KW-1185">Reference proteome</keyword>
<dbReference type="InterPro" id="IPR002893">
    <property type="entry name" value="Znf_MYND"/>
</dbReference>
<sequence length="121" mass="12991">MFEVRSLREDLALEFAEAASTTRAAAKAVCSKLVEADAAADTVPWVALVARCLQLYGAAFAAAALTPESAQRHLSESALVGGKRNICSGCKVARYCGKDCQVQHWKQHKAACKRLQAARAR</sequence>
<evidence type="ECO:0000256" key="2">
    <source>
        <dbReference type="ARBA" id="ARBA00022771"/>
    </source>
</evidence>
<dbReference type="PROSITE" id="PS50865">
    <property type="entry name" value="ZF_MYND_2"/>
    <property type="match status" value="1"/>
</dbReference>
<dbReference type="SUPFAM" id="SSF144232">
    <property type="entry name" value="HIT/MYND zinc finger-like"/>
    <property type="match status" value="1"/>
</dbReference>
<proteinExistence type="predicted"/>
<name>A0ABY8TGD4_TETOB</name>